<keyword evidence="3" id="KW-0539">Nucleus</keyword>
<dbReference type="InterPro" id="IPR001611">
    <property type="entry name" value="Leu-rich_rpt"/>
</dbReference>
<evidence type="ECO:0000313" key="4">
    <source>
        <dbReference type="EMBL" id="KAF4084110.1"/>
    </source>
</evidence>
<evidence type="ECO:0000256" key="2">
    <source>
        <dbReference type="ARBA" id="ARBA00022737"/>
    </source>
</evidence>
<gene>
    <name evidence="4" type="ORF">AMELA_G00125050</name>
</gene>
<dbReference type="InterPro" id="IPR032675">
    <property type="entry name" value="LRR_dom_sf"/>
</dbReference>
<comment type="caution">
    <text evidence="4">The sequence shown here is derived from an EMBL/GenBank/DDBJ whole genome shotgun (WGS) entry which is preliminary data.</text>
</comment>
<name>A0A7J6AMY0_AMEME</name>
<proteinExistence type="predicted"/>
<organism evidence="4 5">
    <name type="scientific">Ameiurus melas</name>
    <name type="common">Black bullhead</name>
    <name type="synonym">Silurus melas</name>
    <dbReference type="NCBI Taxonomy" id="219545"/>
    <lineage>
        <taxon>Eukaryota</taxon>
        <taxon>Metazoa</taxon>
        <taxon>Chordata</taxon>
        <taxon>Craniata</taxon>
        <taxon>Vertebrata</taxon>
        <taxon>Euteleostomi</taxon>
        <taxon>Actinopterygii</taxon>
        <taxon>Neopterygii</taxon>
        <taxon>Teleostei</taxon>
        <taxon>Ostariophysi</taxon>
        <taxon>Siluriformes</taxon>
        <taxon>Ictaluridae</taxon>
        <taxon>Ameiurus</taxon>
    </lineage>
</organism>
<dbReference type="GO" id="GO:0000724">
    <property type="term" value="P:double-strand break repair via homologous recombination"/>
    <property type="evidence" value="ECO:0007669"/>
    <property type="project" value="TreeGrafter"/>
</dbReference>
<dbReference type="SUPFAM" id="SSF52047">
    <property type="entry name" value="RNI-like"/>
    <property type="match status" value="1"/>
</dbReference>
<dbReference type="PANTHER" id="PTHR46358">
    <property type="entry name" value="TONSOKU-LIKE PROTEIN"/>
    <property type="match status" value="1"/>
</dbReference>
<sequence>MNPLGDGWSQALACLLPACPLLATLSLQACGLTARFLQQHRLLLASALTGTGHLRSVYLSQNALGSTGFELVLKTLPLHHLTHLELNAVCKGPSMYHCMCLAFCPSLVSLDLSANPSVTSAGLQSLLSALGEARQPLTHLNLQGCQVCGPWYVVCLDSLAERVQDLRLCSQRLNKLDQEILRRSWPGRILSRNSKCLLSVAPVPH</sequence>
<keyword evidence="5" id="KW-1185">Reference proteome</keyword>
<accession>A0A7J6AMY0</accession>
<dbReference type="GO" id="GO:0031297">
    <property type="term" value="P:replication fork processing"/>
    <property type="evidence" value="ECO:0007669"/>
    <property type="project" value="TreeGrafter"/>
</dbReference>
<evidence type="ECO:0000256" key="1">
    <source>
        <dbReference type="ARBA" id="ARBA00004123"/>
    </source>
</evidence>
<dbReference type="Pfam" id="PF13516">
    <property type="entry name" value="LRR_6"/>
    <property type="match status" value="1"/>
</dbReference>
<dbReference type="PANTHER" id="PTHR46358:SF1">
    <property type="entry name" value="TONSOKU-LIKE PROTEIN"/>
    <property type="match status" value="1"/>
</dbReference>
<dbReference type="AlphaFoldDB" id="A0A7J6AMY0"/>
<dbReference type="Gene3D" id="3.80.10.10">
    <property type="entry name" value="Ribonuclease Inhibitor"/>
    <property type="match status" value="2"/>
</dbReference>
<protein>
    <submittedName>
        <fullName evidence="4">Uncharacterized protein</fullName>
    </submittedName>
</protein>
<dbReference type="InterPro" id="IPR052311">
    <property type="entry name" value="MMS22L-TONSL_complex_comp"/>
</dbReference>
<evidence type="ECO:0000256" key="3">
    <source>
        <dbReference type="ARBA" id="ARBA00023242"/>
    </source>
</evidence>
<keyword evidence="2" id="KW-0677">Repeat</keyword>
<dbReference type="Proteomes" id="UP000593565">
    <property type="component" value="Unassembled WGS sequence"/>
</dbReference>
<evidence type="ECO:0000313" key="5">
    <source>
        <dbReference type="Proteomes" id="UP000593565"/>
    </source>
</evidence>
<dbReference type="GO" id="GO:0043596">
    <property type="term" value="C:nuclear replication fork"/>
    <property type="evidence" value="ECO:0007669"/>
    <property type="project" value="TreeGrafter"/>
</dbReference>
<comment type="subcellular location">
    <subcellularLocation>
        <location evidence="1">Nucleus</location>
    </subcellularLocation>
</comment>
<dbReference type="EMBL" id="JAAGNN010000010">
    <property type="protein sequence ID" value="KAF4084110.1"/>
    <property type="molecule type" value="Genomic_DNA"/>
</dbReference>
<reference evidence="4 5" key="1">
    <citation type="submission" date="2020-02" db="EMBL/GenBank/DDBJ databases">
        <title>A chromosome-scale genome assembly of the black bullhead catfish (Ameiurus melas).</title>
        <authorList>
            <person name="Wen M."/>
            <person name="Zham M."/>
            <person name="Cabau C."/>
            <person name="Klopp C."/>
            <person name="Donnadieu C."/>
            <person name="Roques C."/>
            <person name="Bouchez O."/>
            <person name="Lampietro C."/>
            <person name="Jouanno E."/>
            <person name="Herpin A."/>
            <person name="Louis A."/>
            <person name="Berthelot C."/>
            <person name="Parey E."/>
            <person name="Roest-Crollius H."/>
            <person name="Braasch I."/>
            <person name="Postlethwait J."/>
            <person name="Robinson-Rechavi M."/>
            <person name="Echchiki A."/>
            <person name="Begum T."/>
            <person name="Montfort J."/>
            <person name="Schartl M."/>
            <person name="Bobe J."/>
            <person name="Guiguen Y."/>
        </authorList>
    </citation>
    <scope>NUCLEOTIDE SEQUENCE [LARGE SCALE GENOMIC DNA]</scope>
    <source>
        <strain evidence="4">M_S1</strain>
        <tissue evidence="4">Blood</tissue>
    </source>
</reference>